<dbReference type="Pfam" id="PF02563">
    <property type="entry name" value="Poly_export"/>
    <property type="match status" value="1"/>
</dbReference>
<dbReference type="PANTHER" id="PTHR33619:SF3">
    <property type="entry name" value="POLYSACCHARIDE EXPORT PROTEIN GFCE-RELATED"/>
    <property type="match status" value="1"/>
</dbReference>
<gene>
    <name evidence="5" type="ORF">L3X37_09795</name>
</gene>
<protein>
    <submittedName>
        <fullName evidence="5">Polysaccharide biosynthesis/export family protein</fullName>
    </submittedName>
</protein>
<dbReference type="InterPro" id="IPR049712">
    <property type="entry name" value="Poly_export"/>
</dbReference>
<keyword evidence="2" id="KW-1133">Transmembrane helix</keyword>
<comment type="caution">
    <text evidence="5">The sequence shown here is derived from an EMBL/GenBank/DDBJ whole genome shotgun (WGS) entry which is preliminary data.</text>
</comment>
<keyword evidence="2" id="KW-0812">Transmembrane</keyword>
<feature type="domain" description="Polysaccharide export protein N-terminal" evidence="3">
    <location>
        <begin position="50"/>
        <end position="147"/>
    </location>
</feature>
<evidence type="ECO:0000259" key="3">
    <source>
        <dbReference type="Pfam" id="PF02563"/>
    </source>
</evidence>
<evidence type="ECO:0000256" key="1">
    <source>
        <dbReference type="ARBA" id="ARBA00022729"/>
    </source>
</evidence>
<dbReference type="RefSeq" id="WP_237239997.1">
    <property type="nucleotide sequence ID" value="NZ_JAKKDU010000010.1"/>
</dbReference>
<reference evidence="5" key="1">
    <citation type="submission" date="2022-01" db="EMBL/GenBank/DDBJ databases">
        <title>Draft genome sequence of Sabulilitoribacter arenilitoris KCTC 52401.</title>
        <authorList>
            <person name="Oh J.-S."/>
        </authorList>
    </citation>
    <scope>NUCLEOTIDE SEQUENCE</scope>
    <source>
        <strain evidence="5">HMF6543</strain>
    </source>
</reference>
<feature type="domain" description="Soluble ligand binding" evidence="4">
    <location>
        <begin position="152"/>
        <end position="197"/>
    </location>
</feature>
<proteinExistence type="predicted"/>
<dbReference type="PROSITE" id="PS51257">
    <property type="entry name" value="PROKAR_LIPOPROTEIN"/>
    <property type="match status" value="1"/>
</dbReference>
<keyword evidence="1" id="KW-0732">Signal</keyword>
<dbReference type="Proteomes" id="UP001199795">
    <property type="component" value="Unassembled WGS sequence"/>
</dbReference>
<dbReference type="GO" id="GO:0015159">
    <property type="term" value="F:polysaccharide transmembrane transporter activity"/>
    <property type="evidence" value="ECO:0007669"/>
    <property type="project" value="InterPro"/>
</dbReference>
<sequence>MIKPFSRRRLLITSVVISLFFTSCKTRQDIVYFQNAKDFETIVDTDTFTAKLKVGDILNIYISVLSSTTPEGNIIDPASPYNIVRQGGGGGGANFIDYLIDVEGNIDFPVLGKIKLVGLTTEEAKALIKKKFAEGKLLKDPVVILRLLNYRITIDGEVRSPGVYPVSGERVSILEALGMAGGLTIKGRRDNVMVVRDFNGTKTVSRIDLTTKEVFNSPVYFLAQNDYVYVEPNNSAISVASGDTRIGTIISITSFLLTTALIFVTRN</sequence>
<dbReference type="InterPro" id="IPR019554">
    <property type="entry name" value="Soluble_ligand-bd"/>
</dbReference>
<accession>A0AAE3JLW1</accession>
<keyword evidence="2" id="KW-0472">Membrane</keyword>
<dbReference type="Pfam" id="PF10531">
    <property type="entry name" value="SLBB"/>
    <property type="match status" value="1"/>
</dbReference>
<dbReference type="EMBL" id="JAKKDU010000010">
    <property type="protein sequence ID" value="MCF7568657.1"/>
    <property type="molecule type" value="Genomic_DNA"/>
</dbReference>
<keyword evidence="6" id="KW-1185">Reference proteome</keyword>
<dbReference type="Gene3D" id="3.10.560.10">
    <property type="entry name" value="Outer membrane lipoprotein wza domain like"/>
    <property type="match status" value="2"/>
</dbReference>
<feature type="transmembrane region" description="Helical" evidence="2">
    <location>
        <begin position="246"/>
        <end position="264"/>
    </location>
</feature>
<evidence type="ECO:0000313" key="5">
    <source>
        <dbReference type="EMBL" id="MCF7568657.1"/>
    </source>
</evidence>
<dbReference type="AlphaFoldDB" id="A0AAE3JLW1"/>
<name>A0AAE3JLW1_9FLAO</name>
<dbReference type="PANTHER" id="PTHR33619">
    <property type="entry name" value="POLYSACCHARIDE EXPORT PROTEIN GFCE-RELATED"/>
    <property type="match status" value="1"/>
</dbReference>
<evidence type="ECO:0000259" key="4">
    <source>
        <dbReference type="Pfam" id="PF10531"/>
    </source>
</evidence>
<evidence type="ECO:0000313" key="6">
    <source>
        <dbReference type="Proteomes" id="UP001199795"/>
    </source>
</evidence>
<dbReference type="InterPro" id="IPR003715">
    <property type="entry name" value="Poly_export_N"/>
</dbReference>
<dbReference type="Gene3D" id="3.30.1950.10">
    <property type="entry name" value="wza like domain"/>
    <property type="match status" value="1"/>
</dbReference>
<evidence type="ECO:0000256" key="2">
    <source>
        <dbReference type="SAM" id="Phobius"/>
    </source>
</evidence>
<organism evidence="5 6">
    <name type="scientific">Wocania arenilitoris</name>
    <dbReference type="NCBI Taxonomy" id="2044858"/>
    <lineage>
        <taxon>Bacteria</taxon>
        <taxon>Pseudomonadati</taxon>
        <taxon>Bacteroidota</taxon>
        <taxon>Flavobacteriia</taxon>
        <taxon>Flavobacteriales</taxon>
        <taxon>Flavobacteriaceae</taxon>
        <taxon>Wocania</taxon>
    </lineage>
</organism>